<evidence type="ECO:0000256" key="7">
    <source>
        <dbReference type="ARBA" id="ARBA00023136"/>
    </source>
</evidence>
<accession>A0A1W6K8Q2</accession>
<dbReference type="InterPro" id="IPR003439">
    <property type="entry name" value="ABC_transporter-like_ATP-bd"/>
</dbReference>
<feature type="domain" description="ABC transporter" evidence="8">
    <location>
        <begin position="4"/>
        <end position="234"/>
    </location>
</feature>
<evidence type="ECO:0000256" key="5">
    <source>
        <dbReference type="ARBA" id="ARBA00022741"/>
    </source>
</evidence>
<keyword evidence="7" id="KW-0472">Membrane</keyword>
<dbReference type="Gene3D" id="3.40.50.300">
    <property type="entry name" value="P-loop containing nucleotide triphosphate hydrolases"/>
    <property type="match status" value="1"/>
</dbReference>
<dbReference type="Pfam" id="PF00005">
    <property type="entry name" value="ABC_tran"/>
    <property type="match status" value="1"/>
</dbReference>
<dbReference type="CDD" id="cd03301">
    <property type="entry name" value="ABC_MalK_N"/>
    <property type="match status" value="1"/>
</dbReference>
<dbReference type="PANTHER" id="PTHR43875:SF3">
    <property type="entry name" value="MALTOSE_MALTODEXTRIN IMPORT ATP-BINDING PROTEIN MALK"/>
    <property type="match status" value="1"/>
</dbReference>
<dbReference type="GO" id="GO:0016887">
    <property type="term" value="F:ATP hydrolysis activity"/>
    <property type="evidence" value="ECO:0007669"/>
    <property type="project" value="InterPro"/>
</dbReference>
<evidence type="ECO:0000313" key="9">
    <source>
        <dbReference type="EMBL" id="ARM83791.1"/>
    </source>
</evidence>
<dbReference type="Pfam" id="PF03459">
    <property type="entry name" value="TOBE"/>
    <property type="match status" value="1"/>
</dbReference>
<dbReference type="GO" id="GO:1990060">
    <property type="term" value="C:maltose transport complex"/>
    <property type="evidence" value="ECO:0007669"/>
    <property type="project" value="TreeGrafter"/>
</dbReference>
<dbReference type="GeneID" id="77255676"/>
<evidence type="ECO:0000256" key="3">
    <source>
        <dbReference type="ARBA" id="ARBA00022519"/>
    </source>
</evidence>
<sequence>MASVTLRNICKSYDETQVTRNVNLDIDDGEFVVFVGPSGCGKSTLLRMIAGLEDITSGDLYIGNDKVNNLPPKEREVGMVFQSYALYPHMNVAENMAFGLKLAKTDKAEIDRRVNDAAKLLQLNNLLERKPKDLSGGQRQRVAIGRTIVREPTVFLFDEPLSNLDASLRVQMRIEISRLHKRLDATMVYVTHDQVEAMTMADKIVALDNGTIAQVGKPMELYHYPATRFVAGFIGSPKMNFIDCTVESASSQSVTVTMPGKHSLELPINGHELAAGESVTVGIRPEHLSNDEEADMYLDGEVTVVERLGYQTLVHMDVNGVDGVITMRTDGSDPVQEGSKVTLGIKAIKCHLFREDGNACPRLYREPCIDF</sequence>
<dbReference type="PROSITE" id="PS50893">
    <property type="entry name" value="ABC_TRANSPORTER_2"/>
    <property type="match status" value="1"/>
</dbReference>
<protein>
    <submittedName>
        <fullName evidence="9">Maltose/maltodextrin import ATP-binding protein MalK</fullName>
        <ecNumber evidence="9">3.6.3.19</ecNumber>
    </submittedName>
</protein>
<dbReference type="SUPFAM" id="SSF52540">
    <property type="entry name" value="P-loop containing nucleoside triphosphate hydrolases"/>
    <property type="match status" value="1"/>
</dbReference>
<dbReference type="Pfam" id="PF17912">
    <property type="entry name" value="OB_MalK"/>
    <property type="match status" value="1"/>
</dbReference>
<dbReference type="GO" id="GO:0055052">
    <property type="term" value="C:ATP-binding cassette (ABC) transporter complex, substrate-binding subunit-containing"/>
    <property type="evidence" value="ECO:0007669"/>
    <property type="project" value="TreeGrafter"/>
</dbReference>
<evidence type="ECO:0000259" key="8">
    <source>
        <dbReference type="PROSITE" id="PS50893"/>
    </source>
</evidence>
<organism evidence="9 10">
    <name type="scientific">Marinobacter salarius</name>
    <dbReference type="NCBI Taxonomy" id="1420917"/>
    <lineage>
        <taxon>Bacteria</taxon>
        <taxon>Pseudomonadati</taxon>
        <taxon>Pseudomonadota</taxon>
        <taxon>Gammaproteobacteria</taxon>
        <taxon>Pseudomonadales</taxon>
        <taxon>Marinobacteraceae</taxon>
        <taxon>Marinobacter</taxon>
    </lineage>
</organism>
<dbReference type="InterPro" id="IPR003593">
    <property type="entry name" value="AAA+_ATPase"/>
</dbReference>
<keyword evidence="4" id="KW-0762">Sugar transport</keyword>
<dbReference type="EC" id="3.6.3.19" evidence="9"/>
<dbReference type="NCBIfam" id="NF008233">
    <property type="entry name" value="PRK11000.1"/>
    <property type="match status" value="1"/>
</dbReference>
<dbReference type="SMART" id="SM00382">
    <property type="entry name" value="AAA"/>
    <property type="match status" value="1"/>
</dbReference>
<evidence type="ECO:0000256" key="6">
    <source>
        <dbReference type="ARBA" id="ARBA00022840"/>
    </source>
</evidence>
<dbReference type="InterPro" id="IPR047641">
    <property type="entry name" value="ABC_transpr_MalK/UgpC-like"/>
</dbReference>
<dbReference type="Proteomes" id="UP000193100">
    <property type="component" value="Chromosome"/>
</dbReference>
<dbReference type="Gene3D" id="2.40.50.140">
    <property type="entry name" value="Nucleic acid-binding proteins"/>
    <property type="match status" value="1"/>
</dbReference>
<dbReference type="InterPro" id="IPR015855">
    <property type="entry name" value="ABC_transpr_MalK-like"/>
</dbReference>
<keyword evidence="5" id="KW-0547">Nucleotide-binding</keyword>
<evidence type="ECO:0000256" key="1">
    <source>
        <dbReference type="ARBA" id="ARBA00022448"/>
    </source>
</evidence>
<dbReference type="GO" id="GO:0015423">
    <property type="term" value="F:ABC-type maltose transporter activity"/>
    <property type="evidence" value="ECO:0007669"/>
    <property type="project" value="TreeGrafter"/>
</dbReference>
<evidence type="ECO:0000256" key="2">
    <source>
        <dbReference type="ARBA" id="ARBA00022475"/>
    </source>
</evidence>
<dbReference type="PROSITE" id="PS00211">
    <property type="entry name" value="ABC_TRANSPORTER_1"/>
    <property type="match status" value="1"/>
</dbReference>
<dbReference type="InterPro" id="IPR012340">
    <property type="entry name" value="NA-bd_OB-fold"/>
</dbReference>
<gene>
    <name evidence="9" type="primary">malK</name>
    <name evidence="9" type="ORF">MARSALSMR5_01710</name>
</gene>
<dbReference type="RefSeq" id="WP_085680157.1">
    <property type="nucleotide sequence ID" value="NZ_CP020931.1"/>
</dbReference>
<reference evidence="9 10" key="1">
    <citation type="submission" date="2017-04" db="EMBL/GenBank/DDBJ databases">
        <title>Genome Sequence of Marinobacter salarius strain SMR5 Isolated from a culture of the Diatom Skeletonema marinoi.</title>
        <authorList>
            <person name="Topel M."/>
            <person name="Pinder M.I.M."/>
            <person name="Johansson O.N."/>
            <person name="Kourtchenko O."/>
            <person name="Godhe A."/>
            <person name="Clarke A.K."/>
        </authorList>
    </citation>
    <scope>NUCLEOTIDE SEQUENCE [LARGE SCALE GENOMIC DNA]</scope>
    <source>
        <strain evidence="9 10">SMR5</strain>
    </source>
</reference>
<dbReference type="PANTHER" id="PTHR43875">
    <property type="entry name" value="MALTODEXTRIN IMPORT ATP-BINDING PROTEIN MSMX"/>
    <property type="match status" value="1"/>
</dbReference>
<evidence type="ECO:0000256" key="4">
    <source>
        <dbReference type="ARBA" id="ARBA00022597"/>
    </source>
</evidence>
<keyword evidence="3" id="KW-0997">Cell inner membrane</keyword>
<keyword evidence="2" id="KW-1003">Cell membrane</keyword>
<dbReference type="InterPro" id="IPR017871">
    <property type="entry name" value="ABC_transporter-like_CS"/>
</dbReference>
<evidence type="ECO:0000313" key="10">
    <source>
        <dbReference type="Proteomes" id="UP000193100"/>
    </source>
</evidence>
<dbReference type="Gene3D" id="2.40.50.100">
    <property type="match status" value="1"/>
</dbReference>
<keyword evidence="6 9" id="KW-0067">ATP-binding</keyword>
<dbReference type="InterPro" id="IPR040582">
    <property type="entry name" value="OB_MalK-like"/>
</dbReference>
<dbReference type="InterPro" id="IPR005116">
    <property type="entry name" value="Transp-assoc_OB_typ1"/>
</dbReference>
<dbReference type="InterPro" id="IPR008995">
    <property type="entry name" value="Mo/tungstate-bd_C_term_dom"/>
</dbReference>
<dbReference type="SUPFAM" id="SSF50331">
    <property type="entry name" value="MOP-like"/>
    <property type="match status" value="1"/>
</dbReference>
<dbReference type="GO" id="GO:0005524">
    <property type="term" value="F:ATP binding"/>
    <property type="evidence" value="ECO:0007669"/>
    <property type="project" value="UniProtKB-KW"/>
</dbReference>
<dbReference type="FunFam" id="3.40.50.300:FF:000042">
    <property type="entry name" value="Maltose/maltodextrin ABC transporter, ATP-binding protein"/>
    <property type="match status" value="1"/>
</dbReference>
<dbReference type="AlphaFoldDB" id="A0A1W6K8Q2"/>
<keyword evidence="9" id="KW-0378">Hydrolase</keyword>
<dbReference type="InterPro" id="IPR027417">
    <property type="entry name" value="P-loop_NTPase"/>
</dbReference>
<dbReference type="EMBL" id="CP020931">
    <property type="protein sequence ID" value="ARM83791.1"/>
    <property type="molecule type" value="Genomic_DNA"/>
</dbReference>
<proteinExistence type="predicted"/>
<dbReference type="NCBIfam" id="NF008653">
    <property type="entry name" value="PRK11650.1"/>
    <property type="match status" value="1"/>
</dbReference>
<name>A0A1W6K8Q2_9GAMM</name>
<keyword evidence="1" id="KW-0813">Transport</keyword>